<dbReference type="SUPFAM" id="SSF47384">
    <property type="entry name" value="Homodimeric domain of signal transducing histidine kinase"/>
    <property type="match status" value="1"/>
</dbReference>
<feature type="signal peptide" evidence="13">
    <location>
        <begin position="1"/>
        <end position="30"/>
    </location>
</feature>
<dbReference type="Gene3D" id="3.30.450.20">
    <property type="entry name" value="PAS domain"/>
    <property type="match status" value="2"/>
</dbReference>
<dbReference type="InterPro" id="IPR001610">
    <property type="entry name" value="PAC"/>
</dbReference>
<dbReference type="SMART" id="SM00091">
    <property type="entry name" value="PAS"/>
    <property type="match status" value="2"/>
</dbReference>
<keyword evidence="13" id="KW-0732">Signal</keyword>
<dbReference type="InterPro" id="IPR003661">
    <property type="entry name" value="HisK_dim/P_dom"/>
</dbReference>
<sequence>MSRKISLGVRRASSLLSTAASFVVPSAALAAPDLTALSSGTYFSLGLVTSALFCGGMGYVMHLRAVAEARCSDAENQLKAFNQHTIVSVTDRNARITEVNERFLETFGYSRDEVIGQQANAFYPDKEQHQFKLIRQAMNDGIPWTGELQLRAKSGRPIWTQTTVFPVYSDAGEHVSSISTRTDITAVKQMQSEQDMRAALHMLRDQVYVFDAETLHYTYMNKAAMDRSGWGDDYKDKTPADSVAEFDRSRFFERAKPLIKGRLPQLTYVIETDGTSFEINLQHIINVDGRAQFVAFANDISKRLAQEKAKDEFVSTVSHELRSPLTSIKGGLGLVLSGATGELSDKSRSLLEIAHRNSDRLVLIINDILDLQKFSSGQNQLNLAKTDLSVLIKDAAAANEAYCTQYQVGIRLVGTDEPHVVECDADKIFQILNNLMSNAAKFSIPGDDIVVSLATDGPDTLIAVRDYGVGIPAEAQATIFDRFTQVSGQDRKSKGGTGLGLNIVKVIAERHGGKVTLESAEGAGSTFVVRLPSRHSAQGRVQDAEILDAAQ</sequence>
<dbReference type="SUPFAM" id="SSF55874">
    <property type="entry name" value="ATPase domain of HSP90 chaperone/DNA topoisomerase II/histidine kinase"/>
    <property type="match status" value="1"/>
</dbReference>
<dbReference type="PRINTS" id="PR00344">
    <property type="entry name" value="BCTRLSENSOR"/>
</dbReference>
<dbReference type="InterPro" id="IPR035965">
    <property type="entry name" value="PAS-like_dom_sf"/>
</dbReference>
<reference evidence="18" key="1">
    <citation type="submission" date="2016-10" db="EMBL/GenBank/DDBJ databases">
        <authorList>
            <person name="Varghese N."/>
            <person name="Submissions S."/>
        </authorList>
    </citation>
    <scope>NUCLEOTIDE SEQUENCE [LARGE SCALE GENOMIC DNA]</scope>
    <source>
        <strain evidence="18">DSM 26922</strain>
    </source>
</reference>
<evidence type="ECO:0000259" key="15">
    <source>
        <dbReference type="PROSITE" id="PS50112"/>
    </source>
</evidence>
<keyword evidence="5" id="KW-0597">Phosphoprotein</keyword>
<feature type="domain" description="Histidine kinase" evidence="14">
    <location>
        <begin position="316"/>
        <end position="535"/>
    </location>
</feature>
<keyword evidence="11 12" id="KW-0472">Membrane</keyword>
<dbReference type="CDD" id="cd00075">
    <property type="entry name" value="HATPase"/>
    <property type="match status" value="1"/>
</dbReference>
<dbReference type="AlphaFoldDB" id="A0A1H3A979"/>
<dbReference type="PANTHER" id="PTHR43711:SF1">
    <property type="entry name" value="HISTIDINE KINASE 1"/>
    <property type="match status" value="1"/>
</dbReference>
<feature type="domain" description="PAS" evidence="15">
    <location>
        <begin position="87"/>
        <end position="141"/>
    </location>
</feature>
<evidence type="ECO:0000256" key="11">
    <source>
        <dbReference type="ARBA" id="ARBA00023136"/>
    </source>
</evidence>
<keyword evidence="8" id="KW-0418">Kinase</keyword>
<dbReference type="Pfam" id="PF02518">
    <property type="entry name" value="HATPase_c"/>
    <property type="match status" value="1"/>
</dbReference>
<dbReference type="InterPro" id="IPR000014">
    <property type="entry name" value="PAS"/>
</dbReference>
<dbReference type="Gene3D" id="1.10.287.130">
    <property type="match status" value="1"/>
</dbReference>
<organism evidence="17 18">
    <name type="scientific">Litoreibacter albidus</name>
    <dbReference type="NCBI Taxonomy" id="670155"/>
    <lineage>
        <taxon>Bacteria</taxon>
        <taxon>Pseudomonadati</taxon>
        <taxon>Pseudomonadota</taxon>
        <taxon>Alphaproteobacteria</taxon>
        <taxon>Rhodobacterales</taxon>
        <taxon>Roseobacteraceae</taxon>
        <taxon>Litoreibacter</taxon>
    </lineage>
</organism>
<proteinExistence type="predicted"/>
<keyword evidence="18" id="KW-1185">Reference proteome</keyword>
<evidence type="ECO:0000256" key="8">
    <source>
        <dbReference type="ARBA" id="ARBA00022777"/>
    </source>
</evidence>
<dbReference type="Proteomes" id="UP000199441">
    <property type="component" value="Unassembled WGS sequence"/>
</dbReference>
<dbReference type="CDD" id="cd00082">
    <property type="entry name" value="HisKA"/>
    <property type="match status" value="1"/>
</dbReference>
<feature type="transmembrane region" description="Helical" evidence="12">
    <location>
        <begin position="40"/>
        <end position="60"/>
    </location>
</feature>
<evidence type="ECO:0000256" key="5">
    <source>
        <dbReference type="ARBA" id="ARBA00022553"/>
    </source>
</evidence>
<dbReference type="CDD" id="cd00130">
    <property type="entry name" value="PAS"/>
    <property type="match status" value="1"/>
</dbReference>
<evidence type="ECO:0000256" key="6">
    <source>
        <dbReference type="ARBA" id="ARBA00022679"/>
    </source>
</evidence>
<keyword evidence="12" id="KW-1133">Transmembrane helix</keyword>
<keyword evidence="4" id="KW-1003">Cell membrane</keyword>
<keyword evidence="10" id="KW-0902">Two-component regulatory system</keyword>
<dbReference type="Pfam" id="PF13426">
    <property type="entry name" value="PAS_9"/>
    <property type="match status" value="1"/>
</dbReference>
<dbReference type="SMART" id="SM00086">
    <property type="entry name" value="PAC"/>
    <property type="match status" value="1"/>
</dbReference>
<dbReference type="EMBL" id="FNOI01000005">
    <property type="protein sequence ID" value="SDX26282.1"/>
    <property type="molecule type" value="Genomic_DNA"/>
</dbReference>
<evidence type="ECO:0000256" key="4">
    <source>
        <dbReference type="ARBA" id="ARBA00022475"/>
    </source>
</evidence>
<dbReference type="InterPro" id="IPR003594">
    <property type="entry name" value="HATPase_dom"/>
</dbReference>
<keyword evidence="12" id="KW-0812">Transmembrane</keyword>
<evidence type="ECO:0000256" key="12">
    <source>
        <dbReference type="SAM" id="Phobius"/>
    </source>
</evidence>
<dbReference type="SUPFAM" id="SSF55785">
    <property type="entry name" value="PYP-like sensor domain (PAS domain)"/>
    <property type="match status" value="2"/>
</dbReference>
<evidence type="ECO:0000256" key="7">
    <source>
        <dbReference type="ARBA" id="ARBA00022741"/>
    </source>
</evidence>
<dbReference type="SMART" id="SM00388">
    <property type="entry name" value="HisKA"/>
    <property type="match status" value="1"/>
</dbReference>
<evidence type="ECO:0000256" key="9">
    <source>
        <dbReference type="ARBA" id="ARBA00022840"/>
    </source>
</evidence>
<name>A0A1H3A979_9RHOB</name>
<comment type="catalytic activity">
    <reaction evidence="1">
        <text>ATP + protein L-histidine = ADP + protein N-phospho-L-histidine.</text>
        <dbReference type="EC" id="2.7.13.3"/>
    </reaction>
</comment>
<keyword evidence="6" id="KW-0808">Transferase</keyword>
<evidence type="ECO:0000313" key="17">
    <source>
        <dbReference type="EMBL" id="SDX26282.1"/>
    </source>
</evidence>
<dbReference type="InterPro" id="IPR000700">
    <property type="entry name" value="PAS-assoc_C"/>
</dbReference>
<evidence type="ECO:0000256" key="10">
    <source>
        <dbReference type="ARBA" id="ARBA00023012"/>
    </source>
</evidence>
<dbReference type="InterPro" id="IPR036097">
    <property type="entry name" value="HisK_dim/P_sf"/>
</dbReference>
<evidence type="ECO:0000256" key="3">
    <source>
        <dbReference type="ARBA" id="ARBA00012438"/>
    </source>
</evidence>
<evidence type="ECO:0000256" key="2">
    <source>
        <dbReference type="ARBA" id="ARBA00004236"/>
    </source>
</evidence>
<dbReference type="PROSITE" id="PS50112">
    <property type="entry name" value="PAS"/>
    <property type="match status" value="1"/>
</dbReference>
<keyword evidence="7" id="KW-0547">Nucleotide-binding</keyword>
<dbReference type="STRING" id="670155.SAMN04488001_2791"/>
<evidence type="ECO:0000313" key="18">
    <source>
        <dbReference type="Proteomes" id="UP000199441"/>
    </source>
</evidence>
<dbReference type="EC" id="2.7.13.3" evidence="3"/>
<evidence type="ECO:0000259" key="16">
    <source>
        <dbReference type="PROSITE" id="PS50113"/>
    </source>
</evidence>
<evidence type="ECO:0000256" key="1">
    <source>
        <dbReference type="ARBA" id="ARBA00000085"/>
    </source>
</evidence>
<dbReference type="FunFam" id="3.30.565.10:FF:000023">
    <property type="entry name" value="PAS domain-containing sensor histidine kinase"/>
    <property type="match status" value="1"/>
</dbReference>
<protein>
    <recommendedName>
        <fullName evidence="3">histidine kinase</fullName>
        <ecNumber evidence="3">2.7.13.3</ecNumber>
    </recommendedName>
</protein>
<dbReference type="InterPro" id="IPR036890">
    <property type="entry name" value="HATPase_C_sf"/>
</dbReference>
<evidence type="ECO:0000256" key="13">
    <source>
        <dbReference type="SAM" id="SignalP"/>
    </source>
</evidence>
<dbReference type="GO" id="GO:0000155">
    <property type="term" value="F:phosphorelay sensor kinase activity"/>
    <property type="evidence" value="ECO:0007669"/>
    <property type="project" value="InterPro"/>
</dbReference>
<dbReference type="GO" id="GO:0005886">
    <property type="term" value="C:plasma membrane"/>
    <property type="evidence" value="ECO:0007669"/>
    <property type="project" value="UniProtKB-SubCell"/>
</dbReference>
<dbReference type="GO" id="GO:0005524">
    <property type="term" value="F:ATP binding"/>
    <property type="evidence" value="ECO:0007669"/>
    <property type="project" value="UniProtKB-KW"/>
</dbReference>
<dbReference type="OrthoDB" id="7179697at2"/>
<dbReference type="PROSITE" id="PS50109">
    <property type="entry name" value="HIS_KIN"/>
    <property type="match status" value="1"/>
</dbReference>
<dbReference type="InterPro" id="IPR050736">
    <property type="entry name" value="Sensor_HK_Regulatory"/>
</dbReference>
<comment type="subcellular location">
    <subcellularLocation>
        <location evidence="2">Cell membrane</location>
    </subcellularLocation>
</comment>
<dbReference type="InterPro" id="IPR005467">
    <property type="entry name" value="His_kinase_dom"/>
</dbReference>
<keyword evidence="9" id="KW-0067">ATP-binding</keyword>
<feature type="chain" id="PRO_5011552837" description="histidine kinase" evidence="13">
    <location>
        <begin position="31"/>
        <end position="551"/>
    </location>
</feature>
<dbReference type="NCBIfam" id="TIGR00229">
    <property type="entry name" value="sensory_box"/>
    <property type="match status" value="1"/>
</dbReference>
<evidence type="ECO:0000259" key="14">
    <source>
        <dbReference type="PROSITE" id="PS50109"/>
    </source>
</evidence>
<accession>A0A1H3A979</accession>
<dbReference type="InterPro" id="IPR004358">
    <property type="entry name" value="Sig_transdc_His_kin-like_C"/>
</dbReference>
<dbReference type="SMART" id="SM00387">
    <property type="entry name" value="HATPase_c"/>
    <property type="match status" value="1"/>
</dbReference>
<dbReference type="PANTHER" id="PTHR43711">
    <property type="entry name" value="TWO-COMPONENT HISTIDINE KINASE"/>
    <property type="match status" value="1"/>
</dbReference>
<dbReference type="Pfam" id="PF00512">
    <property type="entry name" value="HisKA"/>
    <property type="match status" value="1"/>
</dbReference>
<dbReference type="Gene3D" id="3.30.565.10">
    <property type="entry name" value="Histidine kinase-like ATPase, C-terminal domain"/>
    <property type="match status" value="1"/>
</dbReference>
<dbReference type="PROSITE" id="PS50113">
    <property type="entry name" value="PAC"/>
    <property type="match status" value="1"/>
</dbReference>
<gene>
    <name evidence="17" type="ORF">SAMN04488001_2791</name>
</gene>
<feature type="domain" description="PAC" evidence="16">
    <location>
        <begin position="144"/>
        <end position="196"/>
    </location>
</feature>